<evidence type="ECO:0000313" key="8">
    <source>
        <dbReference type="Proteomes" id="UP000799428"/>
    </source>
</evidence>
<gene>
    <name evidence="7" type="ORF">K504DRAFT_408055</name>
</gene>
<evidence type="ECO:0000313" key="7">
    <source>
        <dbReference type="EMBL" id="KAF2708847.1"/>
    </source>
</evidence>
<dbReference type="OrthoDB" id="1939479at2759"/>
<sequence length="656" mass="73162">MTKRNFDDIDFVHDGSGDAMDIDEQDQLSLSPVSRLRIPGAYPQTSTSDAQLDVASTPIYSLFASVMRRAPAIDYLARLCHNFTRKLYRQQAVRAEPISRGDGSRKKIFLDAGLTDFTQPTVAATEELYEAAPIFLATSHNSVPWPTSPSTPISTRNSSLSAVTTIEIVNPTVADTEGLYQASPILLELPAPATPINNRVRQLRSGGFQDAAFKQEVLRVYHEQIEPLTPAQFSASLRSSTSSVSSFEYENDLSELPDAESTPLVPRKTVTLAKQQNVKEFYKEDPVYKLLDSYIEDIMSSPGSYYNESIYDSPSTPDSPLRPVFQTSPLSIRAPKFVDDLPPSSPLPRGTTESVGFSGVPADTWDLSDEENSLEESLMSQELVNEFCTKAVVASEESQAKKKNTIQQLVSPLTDEESRELEALAAKYKYLSPETTVAGSRVTVQDLKTLLPDLFEGSQLAWLNDNIVNEYLTILTNHEKAASGFKHKRGGPAPPVHNFASQWWTSIQDDRLKMTPVKNWALRKQLGGKQLLDANIVLFPICQQNHWRLVAIKPKDREIHYMDSLKSSQHFIVNKVFEWMESELGPSLNQAEWTITQQQQSTQQLNAKDCGVFACLNALVLLRGEAPQRVVASEGMEEARRRIAWTLIKGHTTTEM</sequence>
<evidence type="ECO:0000256" key="1">
    <source>
        <dbReference type="ARBA" id="ARBA00005234"/>
    </source>
</evidence>
<dbReference type="GO" id="GO:0016926">
    <property type="term" value="P:protein desumoylation"/>
    <property type="evidence" value="ECO:0007669"/>
    <property type="project" value="TreeGrafter"/>
</dbReference>
<dbReference type="PANTHER" id="PTHR12606">
    <property type="entry name" value="SENTRIN/SUMO-SPECIFIC PROTEASE"/>
    <property type="match status" value="1"/>
</dbReference>
<name>A0A6G1K905_9PLEO</name>
<feature type="domain" description="Ubiquitin-like protease family profile" evidence="6">
    <location>
        <begin position="440"/>
        <end position="621"/>
    </location>
</feature>
<organism evidence="7 8">
    <name type="scientific">Pleomassaria siparia CBS 279.74</name>
    <dbReference type="NCBI Taxonomy" id="1314801"/>
    <lineage>
        <taxon>Eukaryota</taxon>
        <taxon>Fungi</taxon>
        <taxon>Dikarya</taxon>
        <taxon>Ascomycota</taxon>
        <taxon>Pezizomycotina</taxon>
        <taxon>Dothideomycetes</taxon>
        <taxon>Pleosporomycetidae</taxon>
        <taxon>Pleosporales</taxon>
        <taxon>Pleomassariaceae</taxon>
        <taxon>Pleomassaria</taxon>
    </lineage>
</organism>
<dbReference type="GO" id="GO:0005634">
    <property type="term" value="C:nucleus"/>
    <property type="evidence" value="ECO:0007669"/>
    <property type="project" value="TreeGrafter"/>
</dbReference>
<dbReference type="Pfam" id="PF02902">
    <property type="entry name" value="Peptidase_C48"/>
    <property type="match status" value="1"/>
</dbReference>
<comment type="similarity">
    <text evidence="1">Belongs to the peptidase C48 family.</text>
</comment>
<keyword evidence="8" id="KW-1185">Reference proteome</keyword>
<reference evidence="7" key="1">
    <citation type="journal article" date="2020" name="Stud. Mycol.">
        <title>101 Dothideomycetes genomes: a test case for predicting lifestyles and emergence of pathogens.</title>
        <authorList>
            <person name="Haridas S."/>
            <person name="Albert R."/>
            <person name="Binder M."/>
            <person name="Bloem J."/>
            <person name="Labutti K."/>
            <person name="Salamov A."/>
            <person name="Andreopoulos B."/>
            <person name="Baker S."/>
            <person name="Barry K."/>
            <person name="Bills G."/>
            <person name="Bluhm B."/>
            <person name="Cannon C."/>
            <person name="Castanera R."/>
            <person name="Culley D."/>
            <person name="Daum C."/>
            <person name="Ezra D."/>
            <person name="Gonzalez J."/>
            <person name="Henrissat B."/>
            <person name="Kuo A."/>
            <person name="Liang C."/>
            <person name="Lipzen A."/>
            <person name="Lutzoni F."/>
            <person name="Magnuson J."/>
            <person name="Mondo S."/>
            <person name="Nolan M."/>
            <person name="Ohm R."/>
            <person name="Pangilinan J."/>
            <person name="Park H.-J."/>
            <person name="Ramirez L."/>
            <person name="Alfaro M."/>
            <person name="Sun H."/>
            <person name="Tritt A."/>
            <person name="Yoshinaga Y."/>
            <person name="Zwiers L.-H."/>
            <person name="Turgeon B."/>
            <person name="Goodwin S."/>
            <person name="Spatafora J."/>
            <person name="Crous P."/>
            <person name="Grigoriev I."/>
        </authorList>
    </citation>
    <scope>NUCLEOTIDE SEQUENCE</scope>
    <source>
        <strain evidence="7">CBS 279.74</strain>
    </source>
</reference>
<keyword evidence="3" id="KW-0378">Hydrolase</keyword>
<dbReference type="Proteomes" id="UP000799428">
    <property type="component" value="Unassembled WGS sequence"/>
</dbReference>
<dbReference type="EMBL" id="MU005771">
    <property type="protein sequence ID" value="KAF2708847.1"/>
    <property type="molecule type" value="Genomic_DNA"/>
</dbReference>
<evidence type="ECO:0000256" key="4">
    <source>
        <dbReference type="ARBA" id="ARBA00022807"/>
    </source>
</evidence>
<dbReference type="InterPro" id="IPR038765">
    <property type="entry name" value="Papain-like_cys_pep_sf"/>
</dbReference>
<dbReference type="Gene3D" id="3.40.395.10">
    <property type="entry name" value="Adenoviral Proteinase, Chain A"/>
    <property type="match status" value="1"/>
</dbReference>
<protein>
    <submittedName>
        <fullName evidence="7">Cysteine proteinase</fullName>
    </submittedName>
</protein>
<dbReference type="InterPro" id="IPR003653">
    <property type="entry name" value="Peptidase_C48_C"/>
</dbReference>
<evidence type="ECO:0000256" key="2">
    <source>
        <dbReference type="ARBA" id="ARBA00022670"/>
    </source>
</evidence>
<proteinExistence type="inferred from homology"/>
<accession>A0A6G1K905</accession>
<evidence type="ECO:0000256" key="3">
    <source>
        <dbReference type="ARBA" id="ARBA00022801"/>
    </source>
</evidence>
<dbReference type="GO" id="GO:0016929">
    <property type="term" value="F:deSUMOylase activity"/>
    <property type="evidence" value="ECO:0007669"/>
    <property type="project" value="TreeGrafter"/>
</dbReference>
<dbReference type="PROSITE" id="PS50600">
    <property type="entry name" value="ULP_PROTEASE"/>
    <property type="match status" value="1"/>
</dbReference>
<dbReference type="PANTHER" id="PTHR12606:SF141">
    <property type="entry name" value="GH15225P-RELATED"/>
    <property type="match status" value="1"/>
</dbReference>
<feature type="region of interest" description="Disordered" evidence="5">
    <location>
        <begin position="335"/>
        <end position="362"/>
    </location>
</feature>
<dbReference type="SUPFAM" id="SSF54001">
    <property type="entry name" value="Cysteine proteinases"/>
    <property type="match status" value="1"/>
</dbReference>
<dbReference type="GO" id="GO:0006508">
    <property type="term" value="P:proteolysis"/>
    <property type="evidence" value="ECO:0007669"/>
    <property type="project" value="UniProtKB-KW"/>
</dbReference>
<keyword evidence="4" id="KW-0788">Thiol protease</keyword>
<evidence type="ECO:0000259" key="6">
    <source>
        <dbReference type="PROSITE" id="PS50600"/>
    </source>
</evidence>
<evidence type="ECO:0000256" key="5">
    <source>
        <dbReference type="SAM" id="MobiDB-lite"/>
    </source>
</evidence>
<keyword evidence="2" id="KW-0645">Protease</keyword>
<dbReference type="AlphaFoldDB" id="A0A6G1K905"/>